<keyword evidence="2 4" id="KW-0238">DNA-binding</keyword>
<name>A0ABZ0CZ87_9BURK</name>
<dbReference type="RefSeq" id="WP_316703171.1">
    <property type="nucleotide sequence ID" value="NZ_CP136336.1"/>
</dbReference>
<dbReference type="Pfam" id="PF00440">
    <property type="entry name" value="TetR_N"/>
    <property type="match status" value="1"/>
</dbReference>
<dbReference type="EMBL" id="CP136336">
    <property type="protein sequence ID" value="WOB10264.1"/>
    <property type="molecule type" value="Genomic_DNA"/>
</dbReference>
<organism evidence="6 7">
    <name type="scientific">Piscinibacter gummiphilus</name>
    <dbReference type="NCBI Taxonomy" id="946333"/>
    <lineage>
        <taxon>Bacteria</taxon>
        <taxon>Pseudomonadati</taxon>
        <taxon>Pseudomonadota</taxon>
        <taxon>Betaproteobacteria</taxon>
        <taxon>Burkholderiales</taxon>
        <taxon>Sphaerotilaceae</taxon>
        <taxon>Piscinibacter</taxon>
    </lineage>
</organism>
<sequence>MSKTSSAAPTRQRRKEARPQELLDAALALFVEKGFAATRSDEVAVRAGVSKGTLYLYYPSKEELLKAVIQQNYSGLIAEGAGIVDNFEGPTAELLAMLMRMWWTRVGSSPAGGIHKIMMAEVRNFPEIAQFYRDEVIQPSSELLIRTLRRGVERGEFRPLPYEEAMHALIAPLIFMSLHKNSFGACPLEGMDFDPDRVIEVHIELMLNGLLTKPAITAKTTTKAS</sequence>
<dbReference type="InterPro" id="IPR050109">
    <property type="entry name" value="HTH-type_TetR-like_transc_reg"/>
</dbReference>
<dbReference type="InterPro" id="IPR009057">
    <property type="entry name" value="Homeodomain-like_sf"/>
</dbReference>
<dbReference type="PROSITE" id="PS50977">
    <property type="entry name" value="HTH_TETR_2"/>
    <property type="match status" value="1"/>
</dbReference>
<dbReference type="Pfam" id="PF16859">
    <property type="entry name" value="TetR_C_11"/>
    <property type="match status" value="1"/>
</dbReference>
<dbReference type="SUPFAM" id="SSF48498">
    <property type="entry name" value="Tetracyclin repressor-like, C-terminal domain"/>
    <property type="match status" value="1"/>
</dbReference>
<dbReference type="SUPFAM" id="SSF46689">
    <property type="entry name" value="Homeodomain-like"/>
    <property type="match status" value="1"/>
</dbReference>
<evidence type="ECO:0000259" key="5">
    <source>
        <dbReference type="PROSITE" id="PS50977"/>
    </source>
</evidence>
<dbReference type="InterPro" id="IPR001647">
    <property type="entry name" value="HTH_TetR"/>
</dbReference>
<evidence type="ECO:0000256" key="4">
    <source>
        <dbReference type="PROSITE-ProRule" id="PRU00335"/>
    </source>
</evidence>
<accession>A0ABZ0CZ87</accession>
<dbReference type="PRINTS" id="PR00455">
    <property type="entry name" value="HTHTETR"/>
</dbReference>
<evidence type="ECO:0000256" key="2">
    <source>
        <dbReference type="ARBA" id="ARBA00023125"/>
    </source>
</evidence>
<dbReference type="Gene3D" id="1.10.10.60">
    <property type="entry name" value="Homeodomain-like"/>
    <property type="match status" value="1"/>
</dbReference>
<dbReference type="Gene3D" id="1.10.357.10">
    <property type="entry name" value="Tetracycline Repressor, domain 2"/>
    <property type="match status" value="1"/>
</dbReference>
<evidence type="ECO:0000256" key="3">
    <source>
        <dbReference type="ARBA" id="ARBA00023163"/>
    </source>
</evidence>
<proteinExistence type="predicted"/>
<dbReference type="Proteomes" id="UP001303946">
    <property type="component" value="Chromosome"/>
</dbReference>
<dbReference type="PANTHER" id="PTHR30055:SF234">
    <property type="entry name" value="HTH-TYPE TRANSCRIPTIONAL REGULATOR BETI"/>
    <property type="match status" value="1"/>
</dbReference>
<protein>
    <submittedName>
        <fullName evidence="6">TetR/AcrR family transcriptional regulator</fullName>
    </submittedName>
</protein>
<gene>
    <name evidence="6" type="ORF">RXV79_09420</name>
</gene>
<reference evidence="6 7" key="1">
    <citation type="submission" date="2023-10" db="EMBL/GenBank/DDBJ databases">
        <title>Bacteria for the degradation of biodegradable plastic PBAT(Polybutylene adipate terephthalate).</title>
        <authorList>
            <person name="Weon H.-Y."/>
            <person name="Yeon J."/>
        </authorList>
    </citation>
    <scope>NUCLEOTIDE SEQUENCE [LARGE SCALE GENOMIC DNA]</scope>
    <source>
        <strain evidence="6 7">SBD 7-3</strain>
    </source>
</reference>
<keyword evidence="7" id="KW-1185">Reference proteome</keyword>
<feature type="domain" description="HTH tetR-type" evidence="5">
    <location>
        <begin position="16"/>
        <end position="76"/>
    </location>
</feature>
<evidence type="ECO:0000256" key="1">
    <source>
        <dbReference type="ARBA" id="ARBA00023015"/>
    </source>
</evidence>
<dbReference type="InterPro" id="IPR011075">
    <property type="entry name" value="TetR_C"/>
</dbReference>
<evidence type="ECO:0000313" key="6">
    <source>
        <dbReference type="EMBL" id="WOB10264.1"/>
    </source>
</evidence>
<evidence type="ECO:0000313" key="7">
    <source>
        <dbReference type="Proteomes" id="UP001303946"/>
    </source>
</evidence>
<keyword evidence="1" id="KW-0805">Transcription regulation</keyword>
<keyword evidence="3" id="KW-0804">Transcription</keyword>
<feature type="DNA-binding region" description="H-T-H motif" evidence="4">
    <location>
        <begin position="39"/>
        <end position="58"/>
    </location>
</feature>
<dbReference type="InterPro" id="IPR036271">
    <property type="entry name" value="Tet_transcr_reg_TetR-rel_C_sf"/>
</dbReference>
<dbReference type="PANTHER" id="PTHR30055">
    <property type="entry name" value="HTH-TYPE TRANSCRIPTIONAL REGULATOR RUTR"/>
    <property type="match status" value="1"/>
</dbReference>